<dbReference type="Gene3D" id="1.10.443.10">
    <property type="entry name" value="Intergrase catalytic core"/>
    <property type="match status" value="1"/>
</dbReference>
<dbReference type="GO" id="GO:0015074">
    <property type="term" value="P:DNA integration"/>
    <property type="evidence" value="ECO:0007669"/>
    <property type="project" value="InterPro"/>
</dbReference>
<organism evidence="3 4">
    <name type="scientific">Sulfobacillus acidophilus</name>
    <dbReference type="NCBI Taxonomy" id="53633"/>
    <lineage>
        <taxon>Bacteria</taxon>
        <taxon>Bacillati</taxon>
        <taxon>Bacillota</taxon>
        <taxon>Clostridia</taxon>
        <taxon>Eubacteriales</taxon>
        <taxon>Clostridiales Family XVII. Incertae Sedis</taxon>
        <taxon>Sulfobacillus</taxon>
    </lineage>
</organism>
<dbReference type="GO" id="GO:0003677">
    <property type="term" value="F:DNA binding"/>
    <property type="evidence" value="ECO:0007669"/>
    <property type="project" value="InterPro"/>
</dbReference>
<dbReference type="InterPro" id="IPR011010">
    <property type="entry name" value="DNA_brk_join_enz"/>
</dbReference>
<feature type="domain" description="Tyr recombinase" evidence="2">
    <location>
        <begin position="106"/>
        <end position="306"/>
    </location>
</feature>
<dbReference type="SUPFAM" id="SSF56349">
    <property type="entry name" value="DNA breaking-rejoining enzymes"/>
    <property type="match status" value="1"/>
</dbReference>
<accession>A0A2T2WKD0</accession>
<dbReference type="EMBL" id="PXYV01000013">
    <property type="protein sequence ID" value="PSR22680.1"/>
    <property type="molecule type" value="Genomic_DNA"/>
</dbReference>
<dbReference type="InterPro" id="IPR002104">
    <property type="entry name" value="Integrase_catalytic"/>
</dbReference>
<comment type="caution">
    <text evidence="3">The sequence shown here is derived from an EMBL/GenBank/DDBJ whole genome shotgun (WGS) entry which is preliminary data.</text>
</comment>
<dbReference type="PROSITE" id="PS51898">
    <property type="entry name" value="TYR_RECOMBINASE"/>
    <property type="match status" value="1"/>
</dbReference>
<evidence type="ECO:0000313" key="3">
    <source>
        <dbReference type="EMBL" id="PSR22680.1"/>
    </source>
</evidence>
<dbReference type="Pfam" id="PF00589">
    <property type="entry name" value="Phage_integrase"/>
    <property type="match status" value="1"/>
</dbReference>
<gene>
    <name evidence="3" type="ORF">C7B45_05655</name>
</gene>
<sequence length="323" mass="38005">MPKFTSFLAPLVQEYMTYQKASGRWNDASYEPNLLLFDRYCQTHYPEATRLSQAMIDTWCRQRDTEPNNSCRSRIYVVASFLGYLRTRGKTRVMPPDMPRKEPRTYIPHAFTEAELGNFFRACDTLPAASYTPDQRSRKITIPVFFRLLYSSGLRTNEARMLRVEDVDWCHGILNIRYSKGHAQHYVVLHDSMRDLLTRYDAAIRRWYPHRTYFFPARGDAFHTRKWVQTNFRELWNKDNSARATAYEFRHHYAIENINHWTDEGFGFNAKLLYLSKSMGHRTVESTKNYYALVPGLADILAEKTGADFDKMVPEVNDEESPQ</sequence>
<dbReference type="PANTHER" id="PTHR30349:SF64">
    <property type="entry name" value="PROPHAGE INTEGRASE INTD-RELATED"/>
    <property type="match status" value="1"/>
</dbReference>
<dbReference type="Proteomes" id="UP000241848">
    <property type="component" value="Unassembled WGS sequence"/>
</dbReference>
<dbReference type="PANTHER" id="PTHR30349">
    <property type="entry name" value="PHAGE INTEGRASE-RELATED"/>
    <property type="match status" value="1"/>
</dbReference>
<reference evidence="3 4" key="1">
    <citation type="journal article" date="2014" name="BMC Genomics">
        <title>Comparison of environmental and isolate Sulfobacillus genomes reveals diverse carbon, sulfur, nitrogen, and hydrogen metabolisms.</title>
        <authorList>
            <person name="Justice N.B."/>
            <person name="Norman A."/>
            <person name="Brown C.T."/>
            <person name="Singh A."/>
            <person name="Thomas B.C."/>
            <person name="Banfield J.F."/>
        </authorList>
    </citation>
    <scope>NUCLEOTIDE SEQUENCE [LARGE SCALE GENOMIC DNA]</scope>
    <source>
        <strain evidence="3">AMDSBA3</strain>
    </source>
</reference>
<evidence type="ECO:0000259" key="2">
    <source>
        <dbReference type="PROSITE" id="PS51898"/>
    </source>
</evidence>
<name>A0A2T2WKD0_9FIRM</name>
<dbReference type="AlphaFoldDB" id="A0A2T2WKD0"/>
<evidence type="ECO:0000313" key="4">
    <source>
        <dbReference type="Proteomes" id="UP000241848"/>
    </source>
</evidence>
<proteinExistence type="predicted"/>
<dbReference type="InterPro" id="IPR013762">
    <property type="entry name" value="Integrase-like_cat_sf"/>
</dbReference>
<evidence type="ECO:0000256" key="1">
    <source>
        <dbReference type="ARBA" id="ARBA00023172"/>
    </source>
</evidence>
<dbReference type="GO" id="GO:0006310">
    <property type="term" value="P:DNA recombination"/>
    <property type="evidence" value="ECO:0007669"/>
    <property type="project" value="UniProtKB-KW"/>
</dbReference>
<protein>
    <submittedName>
        <fullName evidence="3">Integrase</fullName>
    </submittedName>
</protein>
<keyword evidence="1" id="KW-0233">DNA recombination</keyword>
<dbReference type="InterPro" id="IPR050090">
    <property type="entry name" value="Tyrosine_recombinase_XerCD"/>
</dbReference>